<organism evidence="2 3">
    <name type="scientific">Mycobacterium nebraskense</name>
    <dbReference type="NCBI Taxonomy" id="244292"/>
    <lineage>
        <taxon>Bacteria</taxon>
        <taxon>Bacillati</taxon>
        <taxon>Actinomycetota</taxon>
        <taxon>Actinomycetes</taxon>
        <taxon>Mycobacteriales</taxon>
        <taxon>Mycobacteriaceae</taxon>
        <taxon>Mycobacterium</taxon>
    </lineage>
</organism>
<comment type="caution">
    <text evidence="2">The sequence shown here is derived from an EMBL/GenBank/DDBJ whole genome shotgun (WGS) entry which is preliminary data.</text>
</comment>
<evidence type="ECO:0000256" key="1">
    <source>
        <dbReference type="SAM" id="Phobius"/>
    </source>
</evidence>
<gene>
    <name evidence="2" type="ORF">AWC17_08995</name>
</gene>
<keyword evidence="1" id="KW-0472">Membrane</keyword>
<keyword evidence="1" id="KW-1133">Transmembrane helix</keyword>
<reference evidence="2 3" key="1">
    <citation type="submission" date="2016-01" db="EMBL/GenBank/DDBJ databases">
        <title>The new phylogeny of the genus Mycobacterium.</title>
        <authorList>
            <person name="Tarcisio F."/>
            <person name="Conor M."/>
            <person name="Antonella G."/>
            <person name="Elisabetta G."/>
            <person name="Giulia F.S."/>
            <person name="Sara T."/>
            <person name="Anna F."/>
            <person name="Clotilde B."/>
            <person name="Roberto B."/>
            <person name="Veronica D.S."/>
            <person name="Fabio R."/>
            <person name="Monica P."/>
            <person name="Olivier J."/>
            <person name="Enrico T."/>
            <person name="Nicola S."/>
        </authorList>
    </citation>
    <scope>NUCLEOTIDE SEQUENCE [LARGE SCALE GENOMIC DNA]</scope>
    <source>
        <strain evidence="2 3">DSM 44803</strain>
    </source>
</reference>
<accession>A0A0F5N839</accession>
<keyword evidence="3" id="KW-1185">Reference proteome</keyword>
<sequence>MLLATMWALGKGLFTTENGRGERGWMLTAAVITTVVSLGLAAALLRSPAPRNHGLALSIAGSSAVVLIGGIVYAYLVLR</sequence>
<dbReference type="STRING" id="244292.ABW17_10730"/>
<name>A0A0F5N839_9MYCO</name>
<dbReference type="EMBL" id="LQPH01000138">
    <property type="protein sequence ID" value="ORW19475.1"/>
    <property type="molecule type" value="Genomic_DNA"/>
</dbReference>
<proteinExistence type="predicted"/>
<dbReference type="Proteomes" id="UP000193781">
    <property type="component" value="Unassembled WGS sequence"/>
</dbReference>
<keyword evidence="1" id="KW-0812">Transmembrane</keyword>
<feature type="transmembrane region" description="Helical" evidence="1">
    <location>
        <begin position="25"/>
        <end position="45"/>
    </location>
</feature>
<protein>
    <submittedName>
        <fullName evidence="2">Uncharacterized protein</fullName>
    </submittedName>
</protein>
<evidence type="ECO:0000313" key="2">
    <source>
        <dbReference type="EMBL" id="ORW19475.1"/>
    </source>
</evidence>
<dbReference type="OrthoDB" id="4735964at2"/>
<evidence type="ECO:0000313" key="3">
    <source>
        <dbReference type="Proteomes" id="UP000193781"/>
    </source>
</evidence>
<dbReference type="AlphaFoldDB" id="A0A0F5N839"/>
<feature type="transmembrane region" description="Helical" evidence="1">
    <location>
        <begin position="57"/>
        <end position="78"/>
    </location>
</feature>